<dbReference type="PATRIC" id="fig|1441923.3.peg.3452"/>
<dbReference type="SUPFAM" id="SSF50249">
    <property type="entry name" value="Nucleic acid-binding proteins"/>
    <property type="match status" value="1"/>
</dbReference>
<dbReference type="PANTHER" id="PTHR34075">
    <property type="entry name" value="BLR3430 PROTEIN"/>
    <property type="match status" value="1"/>
</dbReference>
<protein>
    <recommendedName>
        <fullName evidence="1">ChsH2 C-terminal OB-fold domain-containing protein</fullName>
    </recommendedName>
</protein>
<evidence type="ECO:0000313" key="3">
    <source>
        <dbReference type="Proteomes" id="UP000037712"/>
    </source>
</evidence>
<evidence type="ECO:0000313" key="2">
    <source>
        <dbReference type="EMBL" id="KOS55242.1"/>
    </source>
</evidence>
<evidence type="ECO:0000259" key="1">
    <source>
        <dbReference type="Pfam" id="PF01796"/>
    </source>
</evidence>
<reference evidence="2 3" key="1">
    <citation type="journal article" date="2015" name="Genome Announc.">
        <title>Draft Genome Sequence of Rhodococcus rhodochrous Strain KG-21, a Soil Isolate from Oil Fields of Krishna-Godavari Basin, India.</title>
        <authorList>
            <person name="Dawar C."/>
            <person name="Aggarwal R.K."/>
        </authorList>
    </citation>
    <scope>NUCLEOTIDE SEQUENCE [LARGE SCALE GENOMIC DNA]</scope>
    <source>
        <strain evidence="2 3">KG-21</strain>
    </source>
</reference>
<accession>A0A0M8PLQ2</accession>
<dbReference type="Proteomes" id="UP000037712">
    <property type="component" value="Unassembled WGS sequence"/>
</dbReference>
<dbReference type="EMBL" id="AZYO01000042">
    <property type="protein sequence ID" value="KOS55242.1"/>
    <property type="molecule type" value="Genomic_DNA"/>
</dbReference>
<proteinExistence type="predicted"/>
<feature type="domain" description="ChsH2 C-terminal OB-fold" evidence="1">
    <location>
        <begin position="50"/>
        <end position="120"/>
    </location>
</feature>
<name>A0A0M8PLQ2_RHORH</name>
<dbReference type="PANTHER" id="PTHR34075:SF5">
    <property type="entry name" value="BLR3430 PROTEIN"/>
    <property type="match status" value="1"/>
</dbReference>
<dbReference type="InterPro" id="IPR052513">
    <property type="entry name" value="Thioester_dehydratase-like"/>
</dbReference>
<sequence>MEAEEKPIGVGLFTTDSGQTRLIASRRRSTGHVSFPAESGNPATDEFDLVQLAPRGTLFTWTSQQFLPPSPPYAGDEDHHSFEPYAVGYVEFPEGILVQGRLTESSPDRLRIGQEMKVVTIPFRRRDPSDPSAVDDYVTFAFSPADEDAQDGGAQR</sequence>
<dbReference type="Pfam" id="PF01796">
    <property type="entry name" value="OB_ChsH2_C"/>
    <property type="match status" value="1"/>
</dbReference>
<reference evidence="3" key="2">
    <citation type="submission" date="2015-01" db="EMBL/GenBank/DDBJ databases">
        <title>Draft genome sequence of potential hydrocarbon metabolising strain of Rhodococcus rhodochrous.</title>
        <authorList>
            <person name="Aggarwal R.K."/>
            <person name="Dawar C."/>
        </authorList>
    </citation>
    <scope>NUCLEOTIDE SEQUENCE [LARGE SCALE GENOMIC DNA]</scope>
    <source>
        <strain evidence="3">KG-21</strain>
    </source>
</reference>
<organism evidence="2 3">
    <name type="scientific">Rhodococcus rhodochrous KG-21</name>
    <dbReference type="NCBI Taxonomy" id="1441923"/>
    <lineage>
        <taxon>Bacteria</taxon>
        <taxon>Bacillati</taxon>
        <taxon>Actinomycetota</taxon>
        <taxon>Actinomycetes</taxon>
        <taxon>Mycobacteriales</taxon>
        <taxon>Nocardiaceae</taxon>
        <taxon>Rhodococcus</taxon>
    </lineage>
</organism>
<dbReference type="InterPro" id="IPR002878">
    <property type="entry name" value="ChsH2_C"/>
</dbReference>
<gene>
    <name evidence="2" type="ORF">Z051_15750</name>
</gene>
<dbReference type="AlphaFoldDB" id="A0A0M8PLQ2"/>
<dbReference type="InterPro" id="IPR012340">
    <property type="entry name" value="NA-bd_OB-fold"/>
</dbReference>
<comment type="caution">
    <text evidence="2">The sequence shown here is derived from an EMBL/GenBank/DDBJ whole genome shotgun (WGS) entry which is preliminary data.</text>
</comment>